<evidence type="ECO:0000313" key="10">
    <source>
        <dbReference type="Proteomes" id="UP000792457"/>
    </source>
</evidence>
<proteinExistence type="inferred from homology"/>
<dbReference type="Pfam" id="PF00226">
    <property type="entry name" value="DnaJ"/>
    <property type="match status" value="1"/>
</dbReference>
<dbReference type="AlphaFoldDB" id="A0A8K0PCM1"/>
<evidence type="ECO:0000256" key="7">
    <source>
        <dbReference type="SAM" id="SignalP"/>
    </source>
</evidence>
<feature type="chain" id="PRO_5035457570" description="J domain-containing protein" evidence="7">
    <location>
        <begin position="21"/>
        <end position="85"/>
    </location>
</feature>
<protein>
    <recommendedName>
        <fullName evidence="8">J domain-containing protein</fullName>
    </recommendedName>
</protein>
<evidence type="ECO:0000256" key="1">
    <source>
        <dbReference type="ARBA" id="ARBA00004141"/>
    </source>
</evidence>
<dbReference type="EMBL" id="KZ309375">
    <property type="protein sequence ID" value="KAG8238564.1"/>
    <property type="molecule type" value="Genomic_DNA"/>
</dbReference>
<keyword evidence="3" id="KW-1133">Transmembrane helix</keyword>
<reference evidence="9" key="2">
    <citation type="submission" date="2017-10" db="EMBL/GenBank/DDBJ databases">
        <title>Ladona fulva Genome sequencing and assembly.</title>
        <authorList>
            <person name="Murali S."/>
            <person name="Richards S."/>
            <person name="Bandaranaike D."/>
            <person name="Bellair M."/>
            <person name="Blankenburg K."/>
            <person name="Chao H."/>
            <person name="Dinh H."/>
            <person name="Doddapaneni H."/>
            <person name="Dugan-Rocha S."/>
            <person name="Elkadiri S."/>
            <person name="Gnanaolivu R."/>
            <person name="Hernandez B."/>
            <person name="Skinner E."/>
            <person name="Javaid M."/>
            <person name="Lee S."/>
            <person name="Li M."/>
            <person name="Ming W."/>
            <person name="Munidasa M."/>
            <person name="Muniz J."/>
            <person name="Nguyen L."/>
            <person name="Hughes D."/>
            <person name="Osuji N."/>
            <person name="Pu L.-L."/>
            <person name="Puazo M."/>
            <person name="Qu C."/>
            <person name="Quiroz J."/>
            <person name="Raj R."/>
            <person name="Weissenberger G."/>
            <person name="Xin Y."/>
            <person name="Zou X."/>
            <person name="Han Y."/>
            <person name="Worley K."/>
            <person name="Muzny D."/>
            <person name="Gibbs R."/>
        </authorList>
    </citation>
    <scope>NUCLEOTIDE SEQUENCE</scope>
    <source>
        <strain evidence="9">Sampled in the wild</strain>
    </source>
</reference>
<dbReference type="PANTHER" id="PTHR44176">
    <property type="entry name" value="DNAJ HOMOLOG SUBFAMILY C MEMBER 25"/>
    <property type="match status" value="1"/>
</dbReference>
<evidence type="ECO:0000313" key="9">
    <source>
        <dbReference type="EMBL" id="KAG8238564.1"/>
    </source>
</evidence>
<evidence type="ECO:0000256" key="4">
    <source>
        <dbReference type="ARBA" id="ARBA00023136"/>
    </source>
</evidence>
<dbReference type="GO" id="GO:0005789">
    <property type="term" value="C:endoplasmic reticulum membrane"/>
    <property type="evidence" value="ECO:0007669"/>
    <property type="project" value="TreeGrafter"/>
</dbReference>
<name>A0A8K0PCM1_LADFU</name>
<reference evidence="9" key="1">
    <citation type="submission" date="2013-04" db="EMBL/GenBank/DDBJ databases">
        <authorList>
            <person name="Qu J."/>
            <person name="Murali S.C."/>
            <person name="Bandaranaike D."/>
            <person name="Bellair M."/>
            <person name="Blankenburg K."/>
            <person name="Chao H."/>
            <person name="Dinh H."/>
            <person name="Doddapaneni H."/>
            <person name="Downs B."/>
            <person name="Dugan-Rocha S."/>
            <person name="Elkadiri S."/>
            <person name="Gnanaolivu R.D."/>
            <person name="Hernandez B."/>
            <person name="Javaid M."/>
            <person name="Jayaseelan J.C."/>
            <person name="Lee S."/>
            <person name="Li M."/>
            <person name="Ming W."/>
            <person name="Munidasa M."/>
            <person name="Muniz J."/>
            <person name="Nguyen L."/>
            <person name="Ongeri F."/>
            <person name="Osuji N."/>
            <person name="Pu L.-L."/>
            <person name="Puazo M."/>
            <person name="Qu C."/>
            <person name="Quiroz J."/>
            <person name="Raj R."/>
            <person name="Weissenberger G."/>
            <person name="Xin Y."/>
            <person name="Zou X."/>
            <person name="Han Y."/>
            <person name="Richards S."/>
            <person name="Worley K."/>
            <person name="Muzny D."/>
            <person name="Gibbs R."/>
        </authorList>
    </citation>
    <scope>NUCLEOTIDE SEQUENCE</scope>
    <source>
        <strain evidence="9">Sampled in the wild</strain>
    </source>
</reference>
<dbReference type="SUPFAM" id="SSF46565">
    <property type="entry name" value="Chaperone J-domain"/>
    <property type="match status" value="1"/>
</dbReference>
<comment type="caution">
    <text evidence="9">The sequence shown here is derived from an EMBL/GenBank/DDBJ whole genome shotgun (WGS) entry which is preliminary data.</text>
</comment>
<keyword evidence="10" id="KW-1185">Reference proteome</keyword>
<dbReference type="SMART" id="SM00271">
    <property type="entry name" value="DnaJ"/>
    <property type="match status" value="1"/>
</dbReference>
<evidence type="ECO:0000259" key="8">
    <source>
        <dbReference type="PROSITE" id="PS50076"/>
    </source>
</evidence>
<feature type="domain" description="J" evidence="8">
    <location>
        <begin position="34"/>
        <end position="85"/>
    </location>
</feature>
<dbReference type="InterPro" id="IPR001623">
    <property type="entry name" value="DnaJ_domain"/>
</dbReference>
<evidence type="ECO:0000256" key="6">
    <source>
        <dbReference type="ARBA" id="ARBA00024193"/>
    </source>
</evidence>
<gene>
    <name evidence="9" type="ORF">J437_LFUL018397</name>
</gene>
<keyword evidence="5" id="KW-0143">Chaperone</keyword>
<dbReference type="Proteomes" id="UP000792457">
    <property type="component" value="Unassembled WGS sequence"/>
</dbReference>
<evidence type="ECO:0000256" key="2">
    <source>
        <dbReference type="ARBA" id="ARBA00022692"/>
    </source>
</evidence>
<comment type="subcellular location">
    <subcellularLocation>
        <location evidence="1">Membrane</location>
        <topology evidence="1">Multi-pass membrane protein</topology>
    </subcellularLocation>
</comment>
<dbReference type="Gene3D" id="1.10.287.110">
    <property type="entry name" value="DnaJ domain"/>
    <property type="match status" value="1"/>
</dbReference>
<keyword evidence="4" id="KW-0472">Membrane</keyword>
<dbReference type="PROSITE" id="PS50076">
    <property type="entry name" value="DNAJ_2"/>
    <property type="match status" value="1"/>
</dbReference>
<accession>A0A8K0PCM1</accession>
<dbReference type="CDD" id="cd06257">
    <property type="entry name" value="DnaJ"/>
    <property type="match status" value="1"/>
</dbReference>
<organism evidence="9 10">
    <name type="scientific">Ladona fulva</name>
    <name type="common">Scarce chaser dragonfly</name>
    <name type="synonym">Libellula fulva</name>
    <dbReference type="NCBI Taxonomy" id="123851"/>
    <lineage>
        <taxon>Eukaryota</taxon>
        <taxon>Metazoa</taxon>
        <taxon>Ecdysozoa</taxon>
        <taxon>Arthropoda</taxon>
        <taxon>Hexapoda</taxon>
        <taxon>Insecta</taxon>
        <taxon>Pterygota</taxon>
        <taxon>Palaeoptera</taxon>
        <taxon>Odonata</taxon>
        <taxon>Epiprocta</taxon>
        <taxon>Anisoptera</taxon>
        <taxon>Libelluloidea</taxon>
        <taxon>Libellulidae</taxon>
        <taxon>Ladona</taxon>
    </lineage>
</organism>
<evidence type="ECO:0000256" key="3">
    <source>
        <dbReference type="ARBA" id="ARBA00022989"/>
    </source>
</evidence>
<keyword evidence="2" id="KW-0812">Transmembrane</keyword>
<comment type="similarity">
    <text evidence="6">Belongs to the DNAJC25 family.</text>
</comment>
<dbReference type="PANTHER" id="PTHR44176:SF1">
    <property type="entry name" value="DNAJ HOMOLOG SUBFAMILY C MEMBER 25"/>
    <property type="match status" value="1"/>
</dbReference>
<dbReference type="PRINTS" id="PR00625">
    <property type="entry name" value="JDOMAIN"/>
</dbReference>
<feature type="signal peptide" evidence="7">
    <location>
        <begin position="1"/>
        <end position="20"/>
    </location>
</feature>
<sequence length="85" mass="9568">MVSSFTIVLSVFLLTQNALGVDAFLEGLYCGKLSCYSVLEVERNAPKSEISKSYRRLARKFHPDMHRGVEAKKEAEEKFKLIATA</sequence>
<dbReference type="InterPro" id="IPR044632">
    <property type="entry name" value="DNAJC25-like"/>
</dbReference>
<dbReference type="OrthoDB" id="270167at2759"/>
<dbReference type="InterPro" id="IPR036869">
    <property type="entry name" value="J_dom_sf"/>
</dbReference>
<keyword evidence="7" id="KW-0732">Signal</keyword>
<evidence type="ECO:0000256" key="5">
    <source>
        <dbReference type="ARBA" id="ARBA00023186"/>
    </source>
</evidence>
<dbReference type="GO" id="GO:0006457">
    <property type="term" value="P:protein folding"/>
    <property type="evidence" value="ECO:0007669"/>
    <property type="project" value="InterPro"/>
</dbReference>